<keyword evidence="6" id="KW-1185">Reference proteome</keyword>
<dbReference type="Proteomes" id="UP000028761">
    <property type="component" value="Chromosome 7"/>
</dbReference>
<evidence type="ECO:0000256" key="3">
    <source>
        <dbReference type="SAM" id="Phobius"/>
    </source>
</evidence>
<dbReference type="Pfam" id="PF10181">
    <property type="entry name" value="PIG-H"/>
    <property type="match status" value="1"/>
</dbReference>
<comment type="pathway">
    <text evidence="1">Glycolipid biosynthesis; glycosylphosphatidylinositol-anchor biosynthesis.</text>
</comment>
<dbReference type="InterPro" id="IPR044215">
    <property type="entry name" value="PIG-H"/>
</dbReference>
<dbReference type="Ensembl" id="ENSPANT00000079486.1">
    <property type="protein sequence ID" value="ENSPANP00000052514.1"/>
    <property type="gene ID" value="ENSPANG00000009282.3"/>
</dbReference>
<evidence type="ECO:0000259" key="4">
    <source>
        <dbReference type="Pfam" id="PF10181"/>
    </source>
</evidence>
<name>A0A8I5NI30_PAPAN</name>
<protein>
    <submittedName>
        <fullName evidence="5">Phosphatidylinositol glycan anchor biosynthesis class H</fullName>
    </submittedName>
</protein>
<dbReference type="GO" id="GO:0006506">
    <property type="term" value="P:GPI anchor biosynthetic process"/>
    <property type="evidence" value="ECO:0007669"/>
    <property type="project" value="UniProtKB-UniPathway"/>
</dbReference>
<organism evidence="5 6">
    <name type="scientific">Papio anubis</name>
    <name type="common">Olive baboon</name>
    <dbReference type="NCBI Taxonomy" id="9555"/>
    <lineage>
        <taxon>Eukaryota</taxon>
        <taxon>Metazoa</taxon>
        <taxon>Chordata</taxon>
        <taxon>Craniata</taxon>
        <taxon>Vertebrata</taxon>
        <taxon>Euteleostomi</taxon>
        <taxon>Mammalia</taxon>
        <taxon>Eutheria</taxon>
        <taxon>Euarchontoglires</taxon>
        <taxon>Primates</taxon>
        <taxon>Haplorrhini</taxon>
        <taxon>Catarrhini</taxon>
        <taxon>Cercopithecidae</taxon>
        <taxon>Cercopithecinae</taxon>
        <taxon>Papio</taxon>
    </lineage>
</organism>
<dbReference type="InterPro" id="IPR019328">
    <property type="entry name" value="PIGH-H_dom"/>
</dbReference>
<evidence type="ECO:0000256" key="2">
    <source>
        <dbReference type="ARBA" id="ARBA00009610"/>
    </source>
</evidence>
<reference evidence="5" key="2">
    <citation type="submission" date="2025-08" db="UniProtKB">
        <authorList>
            <consortium name="Ensembl"/>
        </authorList>
    </citation>
    <scope>IDENTIFICATION</scope>
</reference>
<reference evidence="5" key="3">
    <citation type="submission" date="2025-09" db="UniProtKB">
        <authorList>
            <consortium name="Ensembl"/>
        </authorList>
    </citation>
    <scope>IDENTIFICATION</scope>
</reference>
<feature type="transmembrane region" description="Helical" evidence="3">
    <location>
        <begin position="230"/>
        <end position="250"/>
    </location>
</feature>
<dbReference type="UniPathway" id="UPA00196"/>
<keyword evidence="3" id="KW-1133">Transmembrane helix</keyword>
<dbReference type="AlphaFoldDB" id="A0A8I5NI30"/>
<evidence type="ECO:0000256" key="1">
    <source>
        <dbReference type="ARBA" id="ARBA00004687"/>
    </source>
</evidence>
<dbReference type="GeneTree" id="ENSGT00390000011890"/>
<keyword evidence="3" id="KW-0812">Transmembrane</keyword>
<sequence>MVTRLPEAGLERARRLGRAIAVERRAVRCWRPSRGVMEDERSFSDICGGRLALQRRYYSPSCREFCLSCPRLSLRSLTAVTCTVWLAAYGLFTLCENSMILSAAIFITLLGLLGYLHFVKIDQETLLIIDSLGIQMTSSYASGKESTTFIEMGKVKDIVINEAIYMQKVIYYLCILLKDPVEPHRISQVVPVFQAGVQWLFTDMIIAHCSLEPLASRESSHLSLLSTWDWMCGPLCLAPTFLFLFSFFLFF</sequence>
<comment type="similarity">
    <text evidence="2">Belongs to the PIGH family.</text>
</comment>
<evidence type="ECO:0000313" key="5">
    <source>
        <dbReference type="Ensembl" id="ENSPANP00000052514.1"/>
    </source>
</evidence>
<reference evidence="5 6" key="1">
    <citation type="submission" date="2012-03" db="EMBL/GenBank/DDBJ databases">
        <title>Whole Genome Assembly of Papio anubis.</title>
        <authorList>
            <person name="Liu Y.L."/>
            <person name="Abraham K.A."/>
            <person name="Akbar H.A."/>
            <person name="Ali S.A."/>
            <person name="Anosike U.A."/>
            <person name="Aqrawi P.A."/>
            <person name="Arias F.A."/>
            <person name="Attaway T.A."/>
            <person name="Awwad R.A."/>
            <person name="Babu C.B."/>
            <person name="Bandaranaike D.B."/>
            <person name="Battles P.B."/>
            <person name="Bell A.B."/>
            <person name="Beltran B.B."/>
            <person name="Berhane-Mersha D.B."/>
            <person name="Bess C.B."/>
            <person name="Bickham C.B."/>
            <person name="Bolden T.B."/>
            <person name="Carter K.C."/>
            <person name="Chau D.C."/>
            <person name="Chavez A.C."/>
            <person name="Clerc-Blankenburg K.C."/>
            <person name="Coyle M.C."/>
            <person name="Dao M.D."/>
            <person name="Davila M.L.D."/>
            <person name="Davy-Carroll L.D."/>
            <person name="Denson S.D."/>
            <person name="Dinh H.D."/>
            <person name="Fernandez S.F."/>
            <person name="Fernando P.F."/>
            <person name="Forbes L.F."/>
            <person name="Francis C.F."/>
            <person name="Francisco L.F."/>
            <person name="Fu Q.F."/>
            <person name="Garcia-Iii R.G."/>
            <person name="Garrett T.G."/>
            <person name="Gross S.G."/>
            <person name="Gubbala S.G."/>
            <person name="Hirani K.H."/>
            <person name="Hogues M.H."/>
            <person name="Hollins B.H."/>
            <person name="Jackson L.J."/>
            <person name="Javaid M.J."/>
            <person name="Jhangiani S.J."/>
            <person name="Johnson A.J."/>
            <person name="Johnson B.J."/>
            <person name="Jones J.J."/>
            <person name="Joshi V.J."/>
            <person name="Kalu J.K."/>
            <person name="Khan N.K."/>
            <person name="Korchina V.K."/>
            <person name="Kovar C.K."/>
            <person name="Lago L.L."/>
            <person name="Lara F.L."/>
            <person name="Le T.-K.L."/>
            <person name="Lee S.L."/>
            <person name="Legall-Iii F.L."/>
            <person name="Lemon S.L."/>
            <person name="Liu J.L."/>
            <person name="Liu Y.-S.L."/>
            <person name="Liyanage D.L."/>
            <person name="Lopez J.L."/>
            <person name="Lorensuhewa L.L."/>
            <person name="Mata R.M."/>
            <person name="Mathew T.M."/>
            <person name="Mercado C.M."/>
            <person name="Mercado I.M."/>
            <person name="Morales K.M."/>
            <person name="Morgan M.M."/>
            <person name="Munidasa M.M."/>
            <person name="Ngo D.N."/>
            <person name="Nguyen L.N."/>
            <person name="Nguyen T.N."/>
            <person name="Nguyen N.N."/>
            <person name="Obregon M.O."/>
            <person name="Okwuonu G.O."/>
            <person name="Ongeri F.O."/>
            <person name="Onwere C.O."/>
            <person name="Osifeso I.O."/>
            <person name="Parra A.P."/>
            <person name="Patil S.P."/>
            <person name="Perez A.P."/>
            <person name="Perez Y.P."/>
            <person name="Pham C.P."/>
            <person name="Pu L.-L.P."/>
            <person name="Puazo M.P."/>
            <person name="Quiroz J.Q."/>
            <person name="Rouhana J.R."/>
            <person name="Ruiz M.R."/>
            <person name="Ruiz S.-J.R."/>
            <person name="Saada N.S."/>
            <person name="Santibanez J.S."/>
            <person name="Scheel M.S."/>
            <person name="Schneider B.S."/>
            <person name="Simmons D.S."/>
            <person name="Sisson I.S."/>
            <person name="Tang L.-Y.T."/>
            <person name="Thornton R.T."/>
            <person name="Tisius J.T."/>
            <person name="Toledanes G.T."/>
            <person name="Trejos Z.T."/>
            <person name="Usmani K.U."/>
            <person name="Varghese R.V."/>
            <person name="Vattathil S.V."/>
            <person name="Vee V.V."/>
            <person name="Walker D.W."/>
            <person name="Weissenberger G.W."/>
            <person name="White C.W."/>
            <person name="Williams A.W."/>
            <person name="Woodworth J.W."/>
            <person name="Wright R.W."/>
            <person name="Zhu Y.Z."/>
            <person name="Han Y.H."/>
            <person name="Newsham I.N."/>
            <person name="Nazareth L.N."/>
            <person name="Worley K.W."/>
            <person name="Muzny D.M."/>
            <person name="Rogers J.R."/>
            <person name="Gibbs R.G."/>
        </authorList>
    </citation>
    <scope>NUCLEOTIDE SEQUENCE [LARGE SCALE GENOMIC DNA]</scope>
</reference>
<feature type="transmembrane region" description="Helical" evidence="3">
    <location>
        <begin position="98"/>
        <end position="118"/>
    </location>
</feature>
<accession>A0A8I5NI30</accession>
<feature type="transmembrane region" description="Helical" evidence="3">
    <location>
        <begin position="72"/>
        <end position="92"/>
    </location>
</feature>
<evidence type="ECO:0000313" key="6">
    <source>
        <dbReference type="Proteomes" id="UP000028761"/>
    </source>
</evidence>
<dbReference type="PANTHER" id="PTHR15231">
    <property type="entry name" value="PHOSPHATIDYLINOSITOL N-ACETYLGLUCOSAMINYLTRANSFERASE SUBUNIT H"/>
    <property type="match status" value="1"/>
</dbReference>
<feature type="domain" description="Phosphatidylinositol N-acetylglucosaminyltransferase subunit H conserved" evidence="4">
    <location>
        <begin position="125"/>
        <end position="194"/>
    </location>
</feature>
<keyword evidence="3" id="KW-0472">Membrane</keyword>
<proteinExistence type="inferred from homology"/>
<dbReference type="PANTHER" id="PTHR15231:SF1">
    <property type="entry name" value="PHOSPHATIDYLINOSITOL N-ACETYLGLUCOSAMINYLTRANSFERASE SUBUNIT H"/>
    <property type="match status" value="1"/>
</dbReference>
<gene>
    <name evidence="5" type="primary">PIGH</name>
</gene>
<dbReference type="GO" id="GO:0000506">
    <property type="term" value="C:glycosylphosphatidylinositol-N-acetylglucosaminyltransferase (GPI-GnT) complex"/>
    <property type="evidence" value="ECO:0007669"/>
    <property type="project" value="Ensembl"/>
</dbReference>